<dbReference type="FunFam" id="3.20.20.30:FF:000002">
    <property type="entry name" value="LLM class flavin-dependent oxidoreductase"/>
    <property type="match status" value="1"/>
</dbReference>
<reference evidence="3 5" key="1">
    <citation type="submission" date="2014-03" db="EMBL/GenBank/DDBJ databases">
        <title>Complete genome sequence of the Radio-Resistant Rubrobacter radiotolerans RSPS-4.</title>
        <authorList>
            <person name="Egas C.C."/>
            <person name="Barroso C.C."/>
            <person name="Froufe H.J.C."/>
            <person name="Pacheco J.J."/>
            <person name="Albuquerque L.L."/>
            <person name="da Costa M.M.S."/>
        </authorList>
    </citation>
    <scope>NUCLEOTIDE SEQUENCE [LARGE SCALE GENOMIC DNA]</scope>
    <source>
        <strain evidence="3 5">RSPS-4</strain>
    </source>
</reference>
<feature type="domain" description="Luciferase-like" evidence="2">
    <location>
        <begin position="7"/>
        <end position="305"/>
    </location>
</feature>
<gene>
    <name evidence="3" type="ORF">RradSPS_0741</name>
    <name evidence="4" type="ORF">SIL72_05265</name>
</gene>
<dbReference type="PANTHER" id="PTHR30137">
    <property type="entry name" value="LUCIFERASE-LIKE MONOOXYGENASE"/>
    <property type="match status" value="1"/>
</dbReference>
<evidence type="ECO:0000313" key="5">
    <source>
        <dbReference type="Proteomes" id="UP000025229"/>
    </source>
</evidence>
<dbReference type="STRING" id="42256.RradSPS_0741"/>
<name>A0A023X1V3_RUBRA</name>
<dbReference type="OrthoDB" id="9780518at2"/>
<proteinExistence type="predicted"/>
<dbReference type="Proteomes" id="UP001281130">
    <property type="component" value="Unassembled WGS sequence"/>
</dbReference>
<dbReference type="SUPFAM" id="SSF51679">
    <property type="entry name" value="Bacterial luciferase-like"/>
    <property type="match status" value="1"/>
</dbReference>
<dbReference type="PATRIC" id="fig|42256.3.peg.752"/>
<dbReference type="InterPro" id="IPR011251">
    <property type="entry name" value="Luciferase-like_dom"/>
</dbReference>
<reference evidence="4" key="2">
    <citation type="submission" date="2023-11" db="EMBL/GenBank/DDBJ databases">
        <title>MicrobeMod: A computational toolkit for identifying prokaryotic methylation and restriction-modification with nanopore sequencing.</title>
        <authorList>
            <person name="Crits-Christoph A."/>
            <person name="Kang S.C."/>
            <person name="Lee H."/>
            <person name="Ostrov N."/>
        </authorList>
    </citation>
    <scope>NUCLEOTIDE SEQUENCE</scope>
    <source>
        <strain evidence="4">ATCC 51242</strain>
    </source>
</reference>
<keyword evidence="4" id="KW-0560">Oxidoreductase</keyword>
<dbReference type="RefSeq" id="WP_038680793.1">
    <property type="nucleotide sequence ID" value="NZ_CP007514.1"/>
</dbReference>
<dbReference type="GO" id="GO:0005829">
    <property type="term" value="C:cytosol"/>
    <property type="evidence" value="ECO:0007669"/>
    <property type="project" value="TreeGrafter"/>
</dbReference>
<dbReference type="GO" id="GO:0016705">
    <property type="term" value="F:oxidoreductase activity, acting on paired donors, with incorporation or reduction of molecular oxygen"/>
    <property type="evidence" value="ECO:0007669"/>
    <property type="project" value="InterPro"/>
</dbReference>
<organism evidence="3 5">
    <name type="scientific">Rubrobacter radiotolerans</name>
    <name type="common">Arthrobacter radiotolerans</name>
    <dbReference type="NCBI Taxonomy" id="42256"/>
    <lineage>
        <taxon>Bacteria</taxon>
        <taxon>Bacillati</taxon>
        <taxon>Actinomycetota</taxon>
        <taxon>Rubrobacteria</taxon>
        <taxon>Rubrobacterales</taxon>
        <taxon>Rubrobacteraceae</taxon>
        <taxon>Rubrobacter</taxon>
    </lineage>
</organism>
<dbReference type="InterPro" id="IPR019949">
    <property type="entry name" value="CmoO-like"/>
</dbReference>
<dbReference type="InterPro" id="IPR036661">
    <property type="entry name" value="Luciferase-like_sf"/>
</dbReference>
<dbReference type="InterPro" id="IPR050766">
    <property type="entry name" value="Bact_Lucif_Oxidored"/>
</dbReference>
<dbReference type="Proteomes" id="UP000025229">
    <property type="component" value="Chromosome"/>
</dbReference>
<accession>A0A023X1V3</accession>
<evidence type="ECO:0000256" key="1">
    <source>
        <dbReference type="ARBA" id="ARBA00007789"/>
    </source>
</evidence>
<comment type="similarity">
    <text evidence="1">To bacterial alkanal monooxygenase alpha and beta chains.</text>
</comment>
<dbReference type="PANTHER" id="PTHR30137:SF6">
    <property type="entry name" value="LUCIFERASE-LIKE MONOOXYGENASE"/>
    <property type="match status" value="1"/>
</dbReference>
<evidence type="ECO:0000313" key="4">
    <source>
        <dbReference type="EMBL" id="MDX5893436.1"/>
    </source>
</evidence>
<dbReference type="NCBIfam" id="TIGR03558">
    <property type="entry name" value="oxido_grp_1"/>
    <property type="match status" value="1"/>
</dbReference>
<dbReference type="Pfam" id="PF00296">
    <property type="entry name" value="Bac_luciferase"/>
    <property type="match status" value="1"/>
</dbReference>
<dbReference type="HOGENOM" id="CLU_027853_9_0_11"/>
<dbReference type="EMBL" id="JAWXXX010000001">
    <property type="protein sequence ID" value="MDX5893436.1"/>
    <property type="molecule type" value="Genomic_DNA"/>
</dbReference>
<dbReference type="EMBL" id="CP007514">
    <property type="protein sequence ID" value="AHY46024.1"/>
    <property type="molecule type" value="Genomic_DNA"/>
</dbReference>
<evidence type="ECO:0000259" key="2">
    <source>
        <dbReference type="Pfam" id="PF00296"/>
    </source>
</evidence>
<dbReference type="EC" id="1.-.-.-" evidence="4"/>
<dbReference type="CDD" id="cd00347">
    <property type="entry name" value="Flavin_utilizing_monoxygenases"/>
    <property type="match status" value="1"/>
</dbReference>
<evidence type="ECO:0000313" key="3">
    <source>
        <dbReference type="EMBL" id="AHY46024.1"/>
    </source>
</evidence>
<dbReference type="KEGG" id="rrd:RradSPS_0741"/>
<sequence>MSLDLSVLDLSPVPEGATSSEALQNTLDLARHADRLGYRRYWLAEHHNLVSVASSSPEVMISSVAAATERIRVGAGGIMLPNHAPLKVAETFRVLNALHPDRIDLGIGRAPGTDPRTAYALRRAPGESGTSAMADRFPEQLGELFAFAGDGFPEGHPLKGIAAVPEDVALPPVWLLGSSDYSAHAAAELGLGFAFAAHFSTMDPVAVMQAYRERFRPSERYGEPHAILAVSVLCAGTDAEARHLARSMELSMLKLRSGRPIKLPTPEAAAAYPYNVLEKEFVASYRQGQIVGSPETVSHKLNVLVRRTQADEVMVTSAIHSHEKRLASYGLLAEVFSLSAAASL</sequence>
<dbReference type="AlphaFoldDB" id="A0A023X1V3"/>
<keyword evidence="5" id="KW-1185">Reference proteome</keyword>
<dbReference type="Gene3D" id="3.20.20.30">
    <property type="entry name" value="Luciferase-like domain"/>
    <property type="match status" value="1"/>
</dbReference>
<protein>
    <submittedName>
        <fullName evidence="4">LLM class flavin-dependent oxidoreductase</fullName>
        <ecNumber evidence="4">1.-.-.-</ecNumber>
    </submittedName>
    <submittedName>
        <fullName evidence="3">Luciferase family oxidoreductase, group 1</fullName>
    </submittedName>
</protein>
<dbReference type="eggNOG" id="COG2141">
    <property type="taxonomic scope" value="Bacteria"/>
</dbReference>